<gene>
    <name evidence="5" type="ORF">JIR001_18840</name>
</gene>
<dbReference type="Gene3D" id="3.90.1510.10">
    <property type="entry name" value="Glycerate kinase, domain 2"/>
    <property type="match status" value="1"/>
</dbReference>
<evidence type="ECO:0000256" key="1">
    <source>
        <dbReference type="ARBA" id="ARBA00006284"/>
    </source>
</evidence>
<evidence type="ECO:0000256" key="3">
    <source>
        <dbReference type="ARBA" id="ARBA00022777"/>
    </source>
</evidence>
<dbReference type="Gene3D" id="3.40.50.10350">
    <property type="entry name" value="Glycerate kinase, domain 1"/>
    <property type="match status" value="1"/>
</dbReference>
<dbReference type="PIRSF" id="PIRSF006078">
    <property type="entry name" value="GlxK"/>
    <property type="match status" value="1"/>
</dbReference>
<keyword evidence="6" id="KW-1185">Reference proteome</keyword>
<evidence type="ECO:0000313" key="6">
    <source>
        <dbReference type="Proteomes" id="UP000677436"/>
    </source>
</evidence>
<evidence type="ECO:0000256" key="4">
    <source>
        <dbReference type="PIRNR" id="PIRNR006078"/>
    </source>
</evidence>
<proteinExistence type="inferred from homology"/>
<name>A0A8D5UGM6_9BACL</name>
<dbReference type="InterPro" id="IPR018197">
    <property type="entry name" value="Glycerate_kinase_RE-like"/>
</dbReference>
<dbReference type="InterPro" id="IPR036129">
    <property type="entry name" value="Glycerate_kinase_sf"/>
</dbReference>
<dbReference type="InterPro" id="IPR018193">
    <property type="entry name" value="Glyc_kinase_flavodox-like_fold"/>
</dbReference>
<reference evidence="5" key="1">
    <citation type="journal article" date="2013" name="Int. J. Syst. Evol. Microbiol.">
        <title>Polycladomyces abyssicola gen. nov., sp. nov., a thermophilic filamentous bacterium isolated from hemipelagic sediment.</title>
        <authorList>
            <person name="Tsubouchi T."/>
            <person name="Shimane Y."/>
            <person name="Mori K."/>
            <person name="Usui K."/>
            <person name="Hiraki T."/>
            <person name="Tame A."/>
            <person name="Uematsu K."/>
            <person name="Maruyama T."/>
            <person name="Hatada Y."/>
        </authorList>
    </citation>
    <scope>NUCLEOTIDE SEQUENCE</scope>
    <source>
        <strain evidence="5">JIR-001</strain>
    </source>
</reference>
<sequence length="381" mass="40090">MKVLIASDSFKGSLSSAQVVEAGCMAAARVDRHIEVTGLPIADGGEGTVDCVLQAVEGKRIPVKTVDPLGRPITADLAVVGQTAIVELASASGLPLLSPAERNPYQTSTYGTGLLIRSALDLPEVREILVAIGGSATNDGGLGMAQALGLRAWDEKGRPVKQGGQHVGEVAKLDTSQMHPRLKEVTIRVACDVDNPLYGENGASHVFGPQKGATPEMVKTLDANLRRLSDVIRRDLGVDVSRLPGGGAAGGTGAGLAAFCGARLEPGIELLLDVCRFDERVREVDLVITGEGRTDHQTLRGKAPVGVAKRAKRYGKPVICVSGAYDPAVVKELRACGIDAVFSLCPGPTDEEKAFAHAFEWMVSALENVFGLWLGMRGDKR</sequence>
<keyword evidence="3 4" id="KW-0418">Kinase</keyword>
<dbReference type="EMBL" id="AP024601">
    <property type="protein sequence ID" value="BCU82101.1"/>
    <property type="molecule type" value="Genomic_DNA"/>
</dbReference>
<protein>
    <submittedName>
        <fullName evidence="5">Glycerate kinase</fullName>
    </submittedName>
</protein>
<dbReference type="PANTHER" id="PTHR21599">
    <property type="entry name" value="GLYCERATE KINASE"/>
    <property type="match status" value="1"/>
</dbReference>
<dbReference type="Proteomes" id="UP000677436">
    <property type="component" value="Chromosome"/>
</dbReference>
<reference evidence="5" key="2">
    <citation type="journal article" date="2021" name="Microbiol. Resour. Announc.">
        <title>Complete Genome Sequence of Polycladomyces abyssicola JIR-001T, Isolated from Hemipelagic Sediment in Deep Seawater.</title>
        <authorList>
            <person name="Tsubouchi T."/>
            <person name="Kaneko Y."/>
        </authorList>
    </citation>
    <scope>NUCLEOTIDE SEQUENCE</scope>
    <source>
        <strain evidence="5">JIR-001</strain>
    </source>
</reference>
<dbReference type="KEGG" id="pabs:JIR001_18840"/>
<comment type="similarity">
    <text evidence="1 4">Belongs to the glycerate kinase type-1 family.</text>
</comment>
<dbReference type="RefSeq" id="WP_212772483.1">
    <property type="nucleotide sequence ID" value="NZ_AP024601.1"/>
</dbReference>
<dbReference type="GO" id="GO:0031388">
    <property type="term" value="P:organic acid phosphorylation"/>
    <property type="evidence" value="ECO:0007669"/>
    <property type="project" value="UniProtKB-UniRule"/>
</dbReference>
<evidence type="ECO:0000313" key="5">
    <source>
        <dbReference type="EMBL" id="BCU82101.1"/>
    </source>
</evidence>
<dbReference type="Pfam" id="PF02595">
    <property type="entry name" value="Gly_kinase"/>
    <property type="match status" value="1"/>
</dbReference>
<dbReference type="NCBIfam" id="TIGR00045">
    <property type="entry name" value="glycerate kinase"/>
    <property type="match status" value="1"/>
</dbReference>
<keyword evidence="2 4" id="KW-0808">Transferase</keyword>
<dbReference type="InterPro" id="IPR004381">
    <property type="entry name" value="Glycerate_kinase"/>
</dbReference>
<dbReference type="GO" id="GO:0008887">
    <property type="term" value="F:glycerate kinase activity"/>
    <property type="evidence" value="ECO:0007669"/>
    <property type="project" value="UniProtKB-UniRule"/>
</dbReference>
<dbReference type="PANTHER" id="PTHR21599:SF0">
    <property type="entry name" value="GLYCERATE KINASE"/>
    <property type="match status" value="1"/>
</dbReference>
<dbReference type="SUPFAM" id="SSF110738">
    <property type="entry name" value="Glycerate kinase I"/>
    <property type="match status" value="1"/>
</dbReference>
<evidence type="ECO:0000256" key="2">
    <source>
        <dbReference type="ARBA" id="ARBA00022679"/>
    </source>
</evidence>
<dbReference type="AlphaFoldDB" id="A0A8D5UGM6"/>
<organism evidence="5 6">
    <name type="scientific">Polycladomyces abyssicola</name>
    <dbReference type="NCBI Taxonomy" id="1125966"/>
    <lineage>
        <taxon>Bacteria</taxon>
        <taxon>Bacillati</taxon>
        <taxon>Bacillota</taxon>
        <taxon>Bacilli</taxon>
        <taxon>Bacillales</taxon>
        <taxon>Thermoactinomycetaceae</taxon>
        <taxon>Polycladomyces</taxon>
    </lineage>
</organism>
<accession>A0A8D5UGM6</accession>